<dbReference type="RefSeq" id="WP_065254991.1">
    <property type="nucleotide sequence ID" value="NZ_LZMS01000090.1"/>
</dbReference>
<dbReference type="EMBL" id="LZMS01000090">
    <property type="protein sequence ID" value="OBX60202.1"/>
    <property type="molecule type" value="Genomic_DNA"/>
</dbReference>
<protein>
    <submittedName>
        <fullName evidence="2">Uncharacterized protein</fullName>
    </submittedName>
</protein>
<reference evidence="2 3" key="1">
    <citation type="submission" date="2016-06" db="EMBL/GenBank/DDBJ databases">
        <title>Draft genome of Moraxella lacunata CCUG 57757A.</title>
        <authorList>
            <person name="Salva-Serra F."/>
            <person name="Engstrom-Jakobsson H."/>
            <person name="Thorell K."/>
            <person name="Gonzales-Siles L."/>
            <person name="Karlsson R."/>
            <person name="Boulund F."/>
            <person name="Engstrand L."/>
            <person name="Kristiansson E."/>
            <person name="Moore E."/>
        </authorList>
    </citation>
    <scope>NUCLEOTIDE SEQUENCE [LARGE SCALE GENOMIC DNA]</scope>
    <source>
        <strain evidence="2 3">CCUG 57757A</strain>
    </source>
</reference>
<feature type="chain" id="PRO_5008611954" evidence="1">
    <location>
        <begin position="23"/>
        <end position="167"/>
    </location>
</feature>
<comment type="caution">
    <text evidence="2">The sequence shown here is derived from an EMBL/GenBank/DDBJ whole genome shotgun (WGS) entry which is preliminary data.</text>
</comment>
<dbReference type="AlphaFoldDB" id="A0A1B8PWA3"/>
<name>A0A1B8PWA3_MORLA</name>
<organism evidence="2 3">
    <name type="scientific">Moraxella lacunata</name>
    <dbReference type="NCBI Taxonomy" id="477"/>
    <lineage>
        <taxon>Bacteria</taxon>
        <taxon>Pseudomonadati</taxon>
        <taxon>Pseudomonadota</taxon>
        <taxon>Gammaproteobacteria</taxon>
        <taxon>Moraxellales</taxon>
        <taxon>Moraxellaceae</taxon>
        <taxon>Moraxella</taxon>
    </lineage>
</organism>
<dbReference type="OrthoDB" id="10012390at2"/>
<proteinExistence type="predicted"/>
<evidence type="ECO:0000313" key="2">
    <source>
        <dbReference type="EMBL" id="OBX60202.1"/>
    </source>
</evidence>
<dbReference type="Proteomes" id="UP000092607">
    <property type="component" value="Unassembled WGS sequence"/>
</dbReference>
<evidence type="ECO:0000256" key="1">
    <source>
        <dbReference type="SAM" id="SignalP"/>
    </source>
</evidence>
<keyword evidence="1" id="KW-0732">Signal</keyword>
<evidence type="ECO:0000313" key="3">
    <source>
        <dbReference type="Proteomes" id="UP000092607"/>
    </source>
</evidence>
<feature type="signal peptide" evidence="1">
    <location>
        <begin position="1"/>
        <end position="22"/>
    </location>
</feature>
<gene>
    <name evidence="2" type="ORF">A9309_10060</name>
</gene>
<sequence length="167" mass="19186">MILAIKLFSTFIILALCCTGNAKSDSHSYINSSIYTSYQELIDENICGDQTRFALQEKILKKHNLINHEKSTNKYTWLSSPYDCALTSINSEYFYIYSIYDKNSPTYVFILLNKENKKYLLAIVDRDYTQDISDGRISYMGTLVTSEKAVQVLQNYISNQKYGGVKS</sequence>
<accession>A0A1B8PWA3</accession>